<organism evidence="1 2">
    <name type="scientific">Colletotrichum truncatum</name>
    <name type="common">Anthracnose fungus</name>
    <name type="synonym">Colletotrichum capsici</name>
    <dbReference type="NCBI Taxonomy" id="5467"/>
    <lineage>
        <taxon>Eukaryota</taxon>
        <taxon>Fungi</taxon>
        <taxon>Dikarya</taxon>
        <taxon>Ascomycota</taxon>
        <taxon>Pezizomycotina</taxon>
        <taxon>Sordariomycetes</taxon>
        <taxon>Hypocreomycetidae</taxon>
        <taxon>Glomerellales</taxon>
        <taxon>Glomerellaceae</taxon>
        <taxon>Colletotrichum</taxon>
        <taxon>Colletotrichum truncatum species complex</taxon>
    </lineage>
</organism>
<evidence type="ECO:0000313" key="2">
    <source>
        <dbReference type="Proteomes" id="UP000805649"/>
    </source>
</evidence>
<name>A0ACC3ZDU7_COLTU</name>
<dbReference type="EMBL" id="VUJX02000001">
    <property type="protein sequence ID" value="KAL0942281.1"/>
    <property type="molecule type" value="Genomic_DNA"/>
</dbReference>
<dbReference type="Proteomes" id="UP000805649">
    <property type="component" value="Unassembled WGS sequence"/>
</dbReference>
<gene>
    <name evidence="1" type="ORF">CTRU02_200167</name>
</gene>
<reference evidence="1 2" key="1">
    <citation type="journal article" date="2020" name="Phytopathology">
        <title>Genome Sequence Resources of Colletotrichum truncatum, C. plurivorum, C. musicola, and C. sojae: Four Species Pathogenic to Soybean (Glycine max).</title>
        <authorList>
            <person name="Rogerio F."/>
            <person name="Boufleur T.R."/>
            <person name="Ciampi-Guillardi M."/>
            <person name="Sukno S.A."/>
            <person name="Thon M.R."/>
            <person name="Massola Junior N.S."/>
            <person name="Baroncelli R."/>
        </authorList>
    </citation>
    <scope>NUCLEOTIDE SEQUENCE [LARGE SCALE GENOMIC DNA]</scope>
    <source>
        <strain evidence="1 2">CMES1059</strain>
    </source>
</reference>
<sequence>MAELPASVPPSPNVPAIVNLGFQLANKLRLYGQGTKAPHWRITELGEGVDATTSALVQLWDFLSTDRYGTLAAYKEAGRKDVEDLATRCGKTYTTIIRTVYRASLADKVVEDVSWDAVGVEDLKAARLCAIKANMDWRMVRTAIQNAENQLEWLYSSLLLHFQVFDVARLQVKAPRAPGSFDEELASRAMASRLLCKRNKAAETLVEQCEKDAEIKAEREARLAKKAAKAAKAAEADAVSVCSNDDDDAATWKSGATAKESRPPSVCELKADKKDEIIVIEDCRPPPPPSVPTPAPVEIPTPVPAPIDPIDVKLVAPKRRFPSKVFISMAEWVQGLFGHGLPPLDHMELEATILQRGHLLPDRKPPVLALEPKILLRQLKCVLRKVGDKPGDQLIGLERHFRISVQDAPQRAQKKDGRNRSLIAVDTRGLPDFIVAYMSIDPAMEPIRLTDPLDRKIVLPYEQCRTLKGARTAIHNRFADIARLWPIVKDGAFEIVNEEGVVIPPGSWEAIIKPGAVLTMRLSAFNDEDLSSITPNNDSWAFRPAHVGHGRPPGMFHAGMPPRPGGMAYPPAPTFAGPPRAPPGWNMPPHVRPPHVVNVRPRPAAKSSMLSWLAGKPPKKKGGAAGSISSASSDSTTSTEREMEEWEMGFEIDFGPEPTREKDLDDEKWKNLGKIVAQWTNAVDTEFNTDSGTMPWYDDASSIRSSSSTSSSSSSEIVDR</sequence>
<evidence type="ECO:0000313" key="1">
    <source>
        <dbReference type="EMBL" id="KAL0942281.1"/>
    </source>
</evidence>
<proteinExistence type="predicted"/>
<accession>A0ACC3ZDU7</accession>
<protein>
    <submittedName>
        <fullName evidence="1">Uncharacterized protein</fullName>
    </submittedName>
</protein>
<keyword evidence="2" id="KW-1185">Reference proteome</keyword>
<comment type="caution">
    <text evidence="1">The sequence shown here is derived from an EMBL/GenBank/DDBJ whole genome shotgun (WGS) entry which is preliminary data.</text>
</comment>